<proteinExistence type="predicted"/>
<evidence type="ECO:0000256" key="1">
    <source>
        <dbReference type="SAM" id="Phobius"/>
    </source>
</evidence>
<dbReference type="Gene3D" id="3.40.630.10">
    <property type="entry name" value="Zn peptidases"/>
    <property type="match status" value="1"/>
</dbReference>
<feature type="transmembrane region" description="Helical" evidence="1">
    <location>
        <begin position="20"/>
        <end position="39"/>
    </location>
</feature>
<dbReference type="PANTHER" id="PTHR12147:SF26">
    <property type="entry name" value="PEPTIDASE M28 DOMAIN-CONTAINING PROTEIN"/>
    <property type="match status" value="1"/>
</dbReference>
<dbReference type="Proteomes" id="UP000315995">
    <property type="component" value="Chromosome"/>
</dbReference>
<sequence>MKLFPEDRREWLKTLYRVPLGVAVLLIAMAGVAVFLSWMPGDSYEGELPELTGEQRALSERLRTHVEVLAADYPERNFTNVEQYRGAEAYLVGELKGIGYEVTFEEVENAKGARNIIAEREGATRPDEVIVVGAHYDAEHTNPGADDNASGTAGVVELARRFAERTPARTIRFVLFVNEEPPFFRTENMGSHVHAQNARERGDNIVLMMSLEMLGYYDDAPGSQRYHSFLKYFYPDRGNFIAFVSSLGNRAELRRSIAVFREQAKFPSEGLAAPEGFSGIDLSDHMPFWNADYPALMVTDTAFLRNTNYHKETDTPDSLDYERFARVVDGLEPVVWEWAKE</sequence>
<gene>
    <name evidence="3" type="ORF">FIV42_02030</name>
</gene>
<dbReference type="OrthoDB" id="9789219at2"/>
<dbReference type="RefSeq" id="WP_141196055.1">
    <property type="nucleotide sequence ID" value="NZ_CP041186.1"/>
</dbReference>
<dbReference type="EMBL" id="CP041186">
    <property type="protein sequence ID" value="QDG49558.1"/>
    <property type="molecule type" value="Genomic_DNA"/>
</dbReference>
<accession>A0A5B8Y4T2</accession>
<reference evidence="3 4" key="1">
    <citation type="submission" date="2019-06" db="EMBL/GenBank/DDBJ databases">
        <title>Persicimonas caeni gen. nov., sp. nov., a predatory bacterium isolated from solar saltern.</title>
        <authorList>
            <person name="Wang S."/>
        </authorList>
    </citation>
    <scope>NUCLEOTIDE SEQUENCE [LARGE SCALE GENOMIC DNA]</scope>
    <source>
        <strain evidence="3 4">YN101</strain>
    </source>
</reference>
<dbReference type="GO" id="GO:0008235">
    <property type="term" value="F:metalloexopeptidase activity"/>
    <property type="evidence" value="ECO:0007669"/>
    <property type="project" value="InterPro"/>
</dbReference>
<evidence type="ECO:0000313" key="3">
    <source>
        <dbReference type="EMBL" id="QDG49558.1"/>
    </source>
</evidence>
<dbReference type="PANTHER" id="PTHR12147">
    <property type="entry name" value="METALLOPEPTIDASE M28 FAMILY MEMBER"/>
    <property type="match status" value="1"/>
</dbReference>
<feature type="domain" description="Peptidase M28" evidence="2">
    <location>
        <begin position="115"/>
        <end position="329"/>
    </location>
</feature>
<dbReference type="AlphaFoldDB" id="A0A4Y6PMM7"/>
<keyword evidence="1" id="KW-0472">Membrane</keyword>
<protein>
    <submittedName>
        <fullName evidence="3">M28 family peptidase</fullName>
    </submittedName>
</protein>
<accession>A0A4Y6PMM7</accession>
<organism evidence="3 4">
    <name type="scientific">Persicimonas caeni</name>
    <dbReference type="NCBI Taxonomy" id="2292766"/>
    <lineage>
        <taxon>Bacteria</taxon>
        <taxon>Deltaproteobacteria</taxon>
        <taxon>Bradymonadales</taxon>
        <taxon>Bradymonadaceae</taxon>
        <taxon>Persicimonas</taxon>
    </lineage>
</organism>
<dbReference type="InterPro" id="IPR007484">
    <property type="entry name" value="Peptidase_M28"/>
</dbReference>
<dbReference type="SUPFAM" id="SSF53187">
    <property type="entry name" value="Zn-dependent exopeptidases"/>
    <property type="match status" value="1"/>
</dbReference>
<name>A0A4Y6PMM7_PERCE</name>
<dbReference type="Pfam" id="PF04389">
    <property type="entry name" value="Peptidase_M28"/>
    <property type="match status" value="1"/>
</dbReference>
<evidence type="ECO:0000259" key="2">
    <source>
        <dbReference type="Pfam" id="PF04389"/>
    </source>
</evidence>
<keyword evidence="1" id="KW-0812">Transmembrane</keyword>
<keyword evidence="4" id="KW-1185">Reference proteome</keyword>
<dbReference type="InterPro" id="IPR045175">
    <property type="entry name" value="M28_fam"/>
</dbReference>
<dbReference type="GO" id="GO:0006508">
    <property type="term" value="P:proteolysis"/>
    <property type="evidence" value="ECO:0007669"/>
    <property type="project" value="InterPro"/>
</dbReference>
<keyword evidence="1" id="KW-1133">Transmembrane helix</keyword>
<evidence type="ECO:0000313" key="4">
    <source>
        <dbReference type="Proteomes" id="UP000315995"/>
    </source>
</evidence>